<dbReference type="InterPro" id="IPR047177">
    <property type="entry name" value="Pept_M20A"/>
</dbReference>
<feature type="binding site" evidence="7">
    <location>
        <position position="258"/>
    </location>
    <ligand>
        <name>Zn(2+)</name>
        <dbReference type="ChEBI" id="CHEBI:29105"/>
        <label>1</label>
    </ligand>
</feature>
<evidence type="ECO:0000256" key="3">
    <source>
        <dbReference type="ARBA" id="ARBA00022723"/>
    </source>
</evidence>
<evidence type="ECO:0000256" key="4">
    <source>
        <dbReference type="ARBA" id="ARBA00022801"/>
    </source>
</evidence>
<feature type="binding site" evidence="7">
    <location>
        <position position="568"/>
    </location>
    <ligand>
        <name>Zn(2+)</name>
        <dbReference type="ChEBI" id="CHEBI:29105"/>
        <label>1</label>
    </ligand>
</feature>
<dbReference type="Gene3D" id="3.40.630.10">
    <property type="entry name" value="Zn peptidases"/>
    <property type="match status" value="1"/>
</dbReference>
<feature type="binding site" evidence="7">
    <location>
        <position position="188"/>
    </location>
    <ligand>
        <name>Zn(2+)</name>
        <dbReference type="ChEBI" id="CHEBI:29105"/>
        <label>2</label>
    </ligand>
</feature>
<feature type="binding site" evidence="7">
    <location>
        <position position="223"/>
    </location>
    <ligand>
        <name>Zn(2+)</name>
        <dbReference type="ChEBI" id="CHEBI:29105"/>
        <label>2</label>
    </ligand>
</feature>
<evidence type="ECO:0000256" key="5">
    <source>
        <dbReference type="ARBA" id="ARBA00022833"/>
    </source>
</evidence>
<feature type="domain" description="Peptidase M20 dimerisation" evidence="10">
    <location>
        <begin position="304"/>
        <end position="471"/>
    </location>
</feature>
<keyword evidence="5 7" id="KW-0862">Zinc</keyword>
<feature type="binding site" evidence="7">
    <location>
        <position position="223"/>
    </location>
    <ligand>
        <name>Zn(2+)</name>
        <dbReference type="ChEBI" id="CHEBI:29105"/>
        <label>1</label>
    </ligand>
</feature>
<dbReference type="GO" id="GO:0000328">
    <property type="term" value="C:fungal-type vacuole lumen"/>
    <property type="evidence" value="ECO:0007669"/>
    <property type="project" value="TreeGrafter"/>
</dbReference>
<feature type="active site" description="Proton acceptor" evidence="6">
    <location>
        <position position="257"/>
    </location>
</feature>
<dbReference type="PIRSF" id="PIRSF037217">
    <property type="entry name" value="Carboxypeptidase_S"/>
    <property type="match status" value="1"/>
</dbReference>
<dbReference type="SUPFAM" id="SSF55031">
    <property type="entry name" value="Bacterial exopeptidase dimerisation domain"/>
    <property type="match status" value="1"/>
</dbReference>
<keyword evidence="4" id="KW-0378">Hydrolase</keyword>
<dbReference type="PROSITE" id="PS00759">
    <property type="entry name" value="ARGE_DAPE_CPG2_2"/>
    <property type="match status" value="1"/>
</dbReference>
<feature type="binding site" evidence="7">
    <location>
        <position position="286"/>
    </location>
    <ligand>
        <name>Zn(2+)</name>
        <dbReference type="ChEBI" id="CHEBI:29105"/>
        <label>2</label>
    </ligand>
</feature>
<dbReference type="PANTHER" id="PTHR45962">
    <property type="entry name" value="N-FATTY-ACYL-AMINO ACID SYNTHASE/HYDROLASE PM20D1"/>
    <property type="match status" value="1"/>
</dbReference>
<dbReference type="Pfam" id="PF07687">
    <property type="entry name" value="M20_dimer"/>
    <property type="match status" value="1"/>
</dbReference>
<evidence type="ECO:0000259" key="10">
    <source>
        <dbReference type="Pfam" id="PF07687"/>
    </source>
</evidence>
<keyword evidence="9" id="KW-0472">Membrane</keyword>
<dbReference type="InterPro" id="IPR002933">
    <property type="entry name" value="Peptidase_M20"/>
</dbReference>
<gene>
    <name evidence="11" type="ORF">OHC33_003880</name>
</gene>
<dbReference type="InterPro" id="IPR017141">
    <property type="entry name" value="Pept_M20_carboxypep"/>
</dbReference>
<dbReference type="Gene3D" id="1.10.150.900">
    <property type="match status" value="1"/>
</dbReference>
<evidence type="ECO:0000256" key="2">
    <source>
        <dbReference type="ARBA" id="ARBA00022670"/>
    </source>
</evidence>
<accession>A0AAN8ESJ4</accession>
<name>A0AAN8ESJ4_9EURO</name>
<dbReference type="Proteomes" id="UP001316803">
    <property type="component" value="Unassembled WGS sequence"/>
</dbReference>
<evidence type="ECO:0000256" key="6">
    <source>
        <dbReference type="PIRSR" id="PIRSR037217-1"/>
    </source>
</evidence>
<evidence type="ECO:0000256" key="9">
    <source>
        <dbReference type="SAM" id="Phobius"/>
    </source>
</evidence>
<dbReference type="InterPro" id="IPR036264">
    <property type="entry name" value="Bact_exopeptidase_dim_dom"/>
</dbReference>
<dbReference type="SUPFAM" id="SSF53187">
    <property type="entry name" value="Zn-dependent exopeptidases"/>
    <property type="match status" value="1"/>
</dbReference>
<dbReference type="InterPro" id="IPR001261">
    <property type="entry name" value="ArgE/DapE_CS"/>
</dbReference>
<dbReference type="InterPro" id="IPR011650">
    <property type="entry name" value="Peptidase_M20_dimer"/>
</dbReference>
<comment type="caution">
    <text evidence="11">The sequence shown here is derived from an EMBL/GenBank/DDBJ whole genome shotgun (WGS) entry which is preliminary data.</text>
</comment>
<dbReference type="FunFam" id="3.40.630.10:FF:000027">
    <property type="entry name" value="N-fatty-acyl-amino acid synthase/hydrolase PM20D1"/>
    <property type="match status" value="1"/>
</dbReference>
<evidence type="ECO:0000313" key="12">
    <source>
        <dbReference type="Proteomes" id="UP001316803"/>
    </source>
</evidence>
<protein>
    <recommendedName>
        <fullName evidence="10">Peptidase M20 dimerisation domain-containing protein</fullName>
    </recommendedName>
</protein>
<dbReference type="Gene3D" id="3.30.70.360">
    <property type="match status" value="1"/>
</dbReference>
<keyword evidence="12" id="KW-1185">Reference proteome</keyword>
<keyword evidence="9" id="KW-1133">Transmembrane helix</keyword>
<reference evidence="11 12" key="1">
    <citation type="submission" date="2022-12" db="EMBL/GenBank/DDBJ databases">
        <title>Genomic features and morphological characterization of a novel Knufia sp. strain isolated from spacecraft assembly facility.</title>
        <authorList>
            <person name="Teixeira M."/>
            <person name="Chander A.M."/>
            <person name="Stajich J.E."/>
            <person name="Venkateswaran K."/>
        </authorList>
    </citation>
    <scope>NUCLEOTIDE SEQUENCE [LARGE SCALE GENOMIC DNA]</scope>
    <source>
        <strain evidence="11 12">FJI-L2-BK-P2</strain>
    </source>
</reference>
<sequence>MDVTKDEKPDADQRLPVFTVESDSSTARSRSSRKGRALASILTILIVTTCLLTGSAPWPHQGPWWRSGTNSGSSGKTASCEQVSPLQPKNQSRGLNDMDEYITSDAYQDASIKRLSGAVQIPTESFDDLGAIGEDKRWEIMYDFAAYLKKTFPGVHNTLSLEMVNTHGLLFTWKGQDEALKPTLLMAHQDVVPVPASTVDAWTHPPFSGFYDGKYIWGRGASDCKNQLIGILEAVEELVKANFTPRRTILLSFGFDEEISGANGAGHLAPFILHRYGPEGIAAIVDEGATFAKNWGMRTALPGVGEKGYTDVHITIRMPGGHSSVPPDHTGIGVMSELITLIEAHQYPTHLDDQNPYLGLLTCGAEHAPDFPSKLKHLLHRRQKGTSASISQCTKKPKQDHLALEAAKAGPATKYLMQTSIAADVISGGVKVNALPERTTAIINHRINIGEHSSGVHDKITKLAESIAHKYNLTLHAFDDAKETPQSIMLYAGHTLEPAPVTPTDVSELSPYAVLAGTIRALYGEDIVVAPGIMTGNTDTRYYWDVSKHIFRFTAGWDGESFGFGNIHTVDEKISVKSHVNMVRWMSLFIRIMDGSELE</sequence>
<dbReference type="Pfam" id="PF01546">
    <property type="entry name" value="Peptidase_M20"/>
    <property type="match status" value="1"/>
</dbReference>
<proteinExistence type="inferred from homology"/>
<dbReference type="AlphaFoldDB" id="A0AAN8ESJ4"/>
<dbReference type="GO" id="GO:0051603">
    <property type="term" value="P:proteolysis involved in protein catabolic process"/>
    <property type="evidence" value="ECO:0007669"/>
    <property type="project" value="TreeGrafter"/>
</dbReference>
<evidence type="ECO:0000256" key="8">
    <source>
        <dbReference type="SAM" id="MobiDB-lite"/>
    </source>
</evidence>
<dbReference type="GO" id="GO:0046872">
    <property type="term" value="F:metal ion binding"/>
    <property type="evidence" value="ECO:0007669"/>
    <property type="project" value="UniProtKB-KW"/>
</dbReference>
<dbReference type="CDD" id="cd05674">
    <property type="entry name" value="M20_yscS"/>
    <property type="match status" value="1"/>
</dbReference>
<dbReference type="GO" id="GO:0004181">
    <property type="term" value="F:metallocarboxypeptidase activity"/>
    <property type="evidence" value="ECO:0007669"/>
    <property type="project" value="InterPro"/>
</dbReference>
<evidence type="ECO:0000256" key="7">
    <source>
        <dbReference type="PIRSR" id="PIRSR037217-2"/>
    </source>
</evidence>
<dbReference type="PANTHER" id="PTHR45962:SF1">
    <property type="entry name" value="N-FATTY-ACYL-AMINO ACID SYNTHASE_HYDROLASE PM20D1"/>
    <property type="match status" value="1"/>
</dbReference>
<feature type="compositionally biased region" description="Polar residues" evidence="8">
    <location>
        <begin position="67"/>
        <end position="94"/>
    </location>
</feature>
<evidence type="ECO:0000256" key="1">
    <source>
        <dbReference type="ARBA" id="ARBA00006247"/>
    </source>
</evidence>
<feature type="region of interest" description="Disordered" evidence="8">
    <location>
        <begin position="62"/>
        <end position="95"/>
    </location>
</feature>
<keyword evidence="9" id="KW-0812">Transmembrane</keyword>
<dbReference type="EMBL" id="JAKLMC020000007">
    <property type="protein sequence ID" value="KAK5955200.1"/>
    <property type="molecule type" value="Genomic_DNA"/>
</dbReference>
<keyword evidence="3 7" id="KW-0479">Metal-binding</keyword>
<organism evidence="11 12">
    <name type="scientific">Knufia fluminis</name>
    <dbReference type="NCBI Taxonomy" id="191047"/>
    <lineage>
        <taxon>Eukaryota</taxon>
        <taxon>Fungi</taxon>
        <taxon>Dikarya</taxon>
        <taxon>Ascomycota</taxon>
        <taxon>Pezizomycotina</taxon>
        <taxon>Eurotiomycetes</taxon>
        <taxon>Chaetothyriomycetidae</taxon>
        <taxon>Chaetothyriales</taxon>
        <taxon>Trichomeriaceae</taxon>
        <taxon>Knufia</taxon>
    </lineage>
</organism>
<comment type="similarity">
    <text evidence="1">Belongs to the peptidase M20A family.</text>
</comment>
<evidence type="ECO:0000313" key="11">
    <source>
        <dbReference type="EMBL" id="KAK5955200.1"/>
    </source>
</evidence>
<feature type="active site" evidence="6">
    <location>
        <position position="190"/>
    </location>
</feature>
<feature type="compositionally biased region" description="Basic and acidic residues" evidence="8">
    <location>
        <begin position="1"/>
        <end position="13"/>
    </location>
</feature>
<feature type="region of interest" description="Disordered" evidence="8">
    <location>
        <begin position="1"/>
        <end position="32"/>
    </location>
</feature>
<feature type="transmembrane region" description="Helical" evidence="9">
    <location>
        <begin position="37"/>
        <end position="58"/>
    </location>
</feature>
<keyword evidence="2" id="KW-0645">Protease</keyword>